<keyword evidence="3" id="KW-0813">Transport</keyword>
<feature type="domain" description="Major facilitator superfamily (MFS) profile" evidence="8">
    <location>
        <begin position="56"/>
        <end position="455"/>
    </location>
</feature>
<keyword evidence="10" id="KW-1185">Reference proteome</keyword>
<feature type="transmembrane region" description="Helical" evidence="7">
    <location>
        <begin position="56"/>
        <end position="74"/>
    </location>
</feature>
<accession>A0A1G4K9C9</accession>
<dbReference type="Pfam" id="PF07690">
    <property type="entry name" value="MFS_1"/>
    <property type="match status" value="1"/>
</dbReference>
<dbReference type="Gene3D" id="1.20.1250.20">
    <property type="entry name" value="MFS general substrate transporter like domains"/>
    <property type="match status" value="2"/>
</dbReference>
<evidence type="ECO:0000256" key="4">
    <source>
        <dbReference type="ARBA" id="ARBA00022692"/>
    </source>
</evidence>
<dbReference type="GO" id="GO:0016020">
    <property type="term" value="C:membrane"/>
    <property type="evidence" value="ECO:0007669"/>
    <property type="project" value="TreeGrafter"/>
</dbReference>
<feature type="transmembrane region" description="Helical" evidence="7">
    <location>
        <begin position="427"/>
        <end position="451"/>
    </location>
</feature>
<dbReference type="AlphaFoldDB" id="A0A1G4K9C9"/>
<feature type="transmembrane region" description="Helical" evidence="7">
    <location>
        <begin position="306"/>
        <end position="326"/>
    </location>
</feature>
<reference evidence="9 10" key="1">
    <citation type="submission" date="2016-03" db="EMBL/GenBank/DDBJ databases">
        <authorList>
            <person name="Devillers H."/>
        </authorList>
    </citation>
    <scope>NUCLEOTIDE SEQUENCE [LARGE SCALE GENOMIC DNA]</scope>
    <source>
        <strain evidence="9">CBS 11717</strain>
    </source>
</reference>
<keyword evidence="5 7" id="KW-1133">Transmembrane helix</keyword>
<comment type="similarity">
    <text evidence="2">Belongs to the major facilitator superfamily.</text>
</comment>
<gene>
    <name evidence="9" type="ORF">LAMI_0G06766G</name>
</gene>
<sequence length="462" mass="50762">MSDTSHLNLGKDGSEIEMQNLLDEEDTSKSSLDVEDVLYNGETINLYPLNYQKVPLVRFQILASLLLFMVFGMNDECNGALLPGLTEHYGVTKVQVANTFILQVCGYTLASLLNERVYRRVGAQGAVLIASGMCIVCFTILTMRPGSFYVYLACFVPLGLSIGILDSACNVLFGNLEVHKNECMGILHGVYGAAAMVTPPTVSYFVEFGQWNLVFLFPLGLSLAGFVLAAFAFKTETANKYNYICSISKSDGDEEHPSFFTLLKKPAIFLYAMFLFVYLGSEVSTGAWILTYLMEVKHGSYVPMSYVTAAFWLGLTVGRLVLGFVTRRSFRNEYRASRFYAGMTGVFYTLFLLLSLIDSQSTFYFVVIAIVVFFAGVFIGPLFPNASVVALQVLPKNLHVSGVGIAVALGGCGAAALPYAIGLVTSALGFGVFPLLCWCMVALVNIMWFMYPKLIKGHDEYL</sequence>
<comment type="subcellular location">
    <subcellularLocation>
        <location evidence="1">Endomembrane system</location>
        <topology evidence="1">Multi-pass membrane protein</topology>
    </subcellularLocation>
</comment>
<protein>
    <submittedName>
        <fullName evidence="9">LAMI_0G06766g1_1</fullName>
    </submittedName>
</protein>
<dbReference type="SUPFAM" id="SSF103473">
    <property type="entry name" value="MFS general substrate transporter"/>
    <property type="match status" value="1"/>
</dbReference>
<dbReference type="InterPro" id="IPR020846">
    <property type="entry name" value="MFS_dom"/>
</dbReference>
<feature type="transmembrane region" description="Helical" evidence="7">
    <location>
        <begin position="363"/>
        <end position="386"/>
    </location>
</feature>
<evidence type="ECO:0000256" key="2">
    <source>
        <dbReference type="ARBA" id="ARBA00008335"/>
    </source>
</evidence>
<evidence type="ECO:0000313" key="9">
    <source>
        <dbReference type="EMBL" id="SCV00700.1"/>
    </source>
</evidence>
<dbReference type="FunFam" id="1.20.1250.20:FF:000286">
    <property type="entry name" value="MFS efflux transporter"/>
    <property type="match status" value="1"/>
</dbReference>
<evidence type="ECO:0000256" key="5">
    <source>
        <dbReference type="ARBA" id="ARBA00022989"/>
    </source>
</evidence>
<dbReference type="GO" id="GO:0012505">
    <property type="term" value="C:endomembrane system"/>
    <property type="evidence" value="ECO:0007669"/>
    <property type="project" value="UniProtKB-SubCell"/>
</dbReference>
<feature type="transmembrane region" description="Helical" evidence="7">
    <location>
        <begin position="398"/>
        <end position="421"/>
    </location>
</feature>
<dbReference type="PANTHER" id="PTHR23514:SF3">
    <property type="entry name" value="BYPASS OF STOP CODON PROTEIN 6"/>
    <property type="match status" value="1"/>
</dbReference>
<keyword evidence="6 7" id="KW-0472">Membrane</keyword>
<evidence type="ECO:0000256" key="6">
    <source>
        <dbReference type="ARBA" id="ARBA00023136"/>
    </source>
</evidence>
<dbReference type="OrthoDB" id="413079at2759"/>
<feature type="transmembrane region" description="Helical" evidence="7">
    <location>
        <begin position="268"/>
        <end position="294"/>
    </location>
</feature>
<dbReference type="InterPro" id="IPR036259">
    <property type="entry name" value="MFS_trans_sf"/>
</dbReference>
<dbReference type="PANTHER" id="PTHR23514">
    <property type="entry name" value="BYPASS OF STOP CODON PROTEIN 6"/>
    <property type="match status" value="1"/>
</dbReference>
<feature type="transmembrane region" description="Helical" evidence="7">
    <location>
        <begin position="338"/>
        <end position="357"/>
    </location>
</feature>
<organism evidence="9 10">
    <name type="scientific">Lachancea mirantina</name>
    <dbReference type="NCBI Taxonomy" id="1230905"/>
    <lineage>
        <taxon>Eukaryota</taxon>
        <taxon>Fungi</taxon>
        <taxon>Dikarya</taxon>
        <taxon>Ascomycota</taxon>
        <taxon>Saccharomycotina</taxon>
        <taxon>Saccharomycetes</taxon>
        <taxon>Saccharomycetales</taxon>
        <taxon>Saccharomycetaceae</taxon>
        <taxon>Lachancea</taxon>
    </lineage>
</organism>
<feature type="transmembrane region" description="Helical" evidence="7">
    <location>
        <begin position="149"/>
        <end position="173"/>
    </location>
</feature>
<name>A0A1G4K9C9_9SACH</name>
<evidence type="ECO:0000256" key="7">
    <source>
        <dbReference type="SAM" id="Phobius"/>
    </source>
</evidence>
<evidence type="ECO:0000256" key="1">
    <source>
        <dbReference type="ARBA" id="ARBA00004127"/>
    </source>
</evidence>
<evidence type="ECO:0000313" key="10">
    <source>
        <dbReference type="Proteomes" id="UP000191024"/>
    </source>
</evidence>
<dbReference type="Proteomes" id="UP000191024">
    <property type="component" value="Chromosome G"/>
</dbReference>
<dbReference type="EMBL" id="LT598469">
    <property type="protein sequence ID" value="SCV00700.1"/>
    <property type="molecule type" value="Genomic_DNA"/>
</dbReference>
<feature type="transmembrane region" description="Helical" evidence="7">
    <location>
        <begin position="212"/>
        <end position="233"/>
    </location>
</feature>
<proteinExistence type="inferred from homology"/>
<feature type="transmembrane region" description="Helical" evidence="7">
    <location>
        <begin position="185"/>
        <end position="206"/>
    </location>
</feature>
<dbReference type="InterPro" id="IPR011701">
    <property type="entry name" value="MFS"/>
</dbReference>
<dbReference type="InterPro" id="IPR051788">
    <property type="entry name" value="MFS_Transporter"/>
</dbReference>
<evidence type="ECO:0000256" key="3">
    <source>
        <dbReference type="ARBA" id="ARBA00022448"/>
    </source>
</evidence>
<dbReference type="PROSITE" id="PS50850">
    <property type="entry name" value="MFS"/>
    <property type="match status" value="1"/>
</dbReference>
<feature type="transmembrane region" description="Helical" evidence="7">
    <location>
        <begin position="125"/>
        <end position="143"/>
    </location>
</feature>
<evidence type="ECO:0000259" key="8">
    <source>
        <dbReference type="PROSITE" id="PS50850"/>
    </source>
</evidence>
<dbReference type="GO" id="GO:0022857">
    <property type="term" value="F:transmembrane transporter activity"/>
    <property type="evidence" value="ECO:0007669"/>
    <property type="project" value="InterPro"/>
</dbReference>
<keyword evidence="4 7" id="KW-0812">Transmembrane</keyword>